<dbReference type="EMBL" id="CP014230">
    <property type="protein sequence ID" value="AMD92123.1"/>
    <property type="molecule type" value="Genomic_DNA"/>
</dbReference>
<sequence length="82" mass="8974">MRFFPRMSPQRISAAHENTDGWLGGLKNNGGVEAEAGVDLGRDEERQADSAAAWDRQGEILPSNMSRFLGTDISPLDRGPVF</sequence>
<dbReference type="AlphaFoldDB" id="A0A0X8JNS6"/>
<accession>A0A0X8JNS6</accession>
<name>A0A0X8JNS6_9BACT</name>
<reference evidence="3" key="1">
    <citation type="submission" date="2016-02" db="EMBL/GenBank/DDBJ databases">
        <authorList>
            <person name="Holder M.E."/>
            <person name="Ajami N.J."/>
            <person name="Petrosino J.F."/>
        </authorList>
    </citation>
    <scope>NUCLEOTIDE SEQUENCE [LARGE SCALE GENOMIC DNA]</scope>
    <source>
        <strain evidence="3">DSM 12838</strain>
    </source>
</reference>
<dbReference type="KEGG" id="doa:AXF15_02710"/>
<dbReference type="Proteomes" id="UP000063964">
    <property type="component" value="Chromosome"/>
</dbReference>
<evidence type="ECO:0000313" key="2">
    <source>
        <dbReference type="EMBL" id="AMD92123.1"/>
    </source>
</evidence>
<organism evidence="2 3">
    <name type="scientific">Desulfomicrobium orale DSM 12838</name>
    <dbReference type="NCBI Taxonomy" id="888061"/>
    <lineage>
        <taxon>Bacteria</taxon>
        <taxon>Pseudomonadati</taxon>
        <taxon>Thermodesulfobacteriota</taxon>
        <taxon>Desulfovibrionia</taxon>
        <taxon>Desulfovibrionales</taxon>
        <taxon>Desulfomicrobiaceae</taxon>
        <taxon>Desulfomicrobium</taxon>
    </lineage>
</organism>
<proteinExistence type="predicted"/>
<evidence type="ECO:0000313" key="3">
    <source>
        <dbReference type="Proteomes" id="UP000063964"/>
    </source>
</evidence>
<feature type="region of interest" description="Disordered" evidence="1">
    <location>
        <begin position="1"/>
        <end position="28"/>
    </location>
</feature>
<protein>
    <submittedName>
        <fullName evidence="2">Uncharacterized protein</fullName>
    </submittedName>
</protein>
<evidence type="ECO:0000256" key="1">
    <source>
        <dbReference type="SAM" id="MobiDB-lite"/>
    </source>
</evidence>
<gene>
    <name evidence="2" type="ORF">AXF15_02710</name>
</gene>
<keyword evidence="3" id="KW-1185">Reference proteome</keyword>